<feature type="transmembrane region" description="Helical" evidence="4">
    <location>
        <begin position="227"/>
        <end position="246"/>
    </location>
</feature>
<sequence length="570" mass="64647">MLKVIRNIIFKHPQWTLFICAVFVRTSTVFFGDFVWLDRGDIISGRAIVPLDSLPSAFFTRFADTGFYRPIITIILSLLSEWFGPWQPAYHVISMAAHAGVVVTAYRLFEWIYRTNRTDMTNRLLWRNKSFSRGAFLAALIIAVHPAAWFTIGAVSNLPDLVMSLFLLMSLYSFLAGSRWAVVYALLAIFSKETAIVLVPAYWGIVQMSFMGSMSLMGMMGPMRKRMLLWGGLVGVVVIYGVLRFIAVPEVWRVSAIPLSWDQWIGVWVFTMYRMMITIFSPFLPAIGDVTPVGIGEIGAIRVIGGIAALGILGMLGLRWFTAKSMTFTLFILLLLVSAAPALNLVPLPRFWQLNYAYLPIVWTAGLVGLGIGRIRGIREIGVIRERRERGDGGFLRRGVWLVLVFWISLGAYSSFTAGFRLVDDRALFTPEVSREPRYREGHYYLGNFYWRAGNSVRAEEHFTRALQTDTSAISYLDYHSAVINLAGVYFGQKRFEEADALLAGIQDEVYGMNRELVLYNRATIAYERGDYDEAVSLLEQLPRPFSRVEYARFYGLIKDSLDQKNRNPE</sequence>
<dbReference type="PANTHER" id="PTHR44227">
    <property type="match status" value="1"/>
</dbReference>
<comment type="caution">
    <text evidence="5">The sequence shown here is derived from an EMBL/GenBank/DDBJ whole genome shotgun (WGS) entry which is preliminary data.</text>
</comment>
<dbReference type="InterPro" id="IPR011990">
    <property type="entry name" value="TPR-like_helical_dom_sf"/>
</dbReference>
<organism evidence="5 6">
    <name type="scientific">Candidatus Staskawiczbacteria bacterium RIFCSPHIGHO2_02_FULL_42_22</name>
    <dbReference type="NCBI Taxonomy" id="1802207"/>
    <lineage>
        <taxon>Bacteria</taxon>
        <taxon>Candidatus Staskawicziibacteriota</taxon>
    </lineage>
</organism>
<feature type="transmembrane region" description="Helical" evidence="4">
    <location>
        <begin position="357"/>
        <end position="375"/>
    </location>
</feature>
<feature type="repeat" description="TPR" evidence="3">
    <location>
        <begin position="440"/>
        <end position="473"/>
    </location>
</feature>
<keyword evidence="2 3" id="KW-0802">TPR repeat</keyword>
<dbReference type="Pfam" id="PF07721">
    <property type="entry name" value="TPR_4"/>
    <property type="match status" value="1"/>
</dbReference>
<keyword evidence="4" id="KW-1133">Transmembrane helix</keyword>
<dbReference type="GO" id="GO:0035269">
    <property type="term" value="P:protein O-linked glycosylation via mannose"/>
    <property type="evidence" value="ECO:0007669"/>
    <property type="project" value="TreeGrafter"/>
</dbReference>
<keyword evidence="4" id="KW-0472">Membrane</keyword>
<accession>A0A1G2I0D5</accession>
<evidence type="ECO:0000313" key="6">
    <source>
        <dbReference type="Proteomes" id="UP000178820"/>
    </source>
</evidence>
<feature type="transmembrane region" description="Helical" evidence="4">
    <location>
        <begin position="201"/>
        <end position="221"/>
    </location>
</feature>
<feature type="transmembrane region" description="Helical" evidence="4">
    <location>
        <begin position="164"/>
        <end position="189"/>
    </location>
</feature>
<feature type="transmembrane region" description="Helical" evidence="4">
    <location>
        <begin position="89"/>
        <end position="109"/>
    </location>
</feature>
<dbReference type="AlphaFoldDB" id="A0A1G2I0D5"/>
<evidence type="ECO:0000313" key="5">
    <source>
        <dbReference type="EMBL" id="OGZ68139.1"/>
    </source>
</evidence>
<evidence type="ECO:0000256" key="4">
    <source>
        <dbReference type="SAM" id="Phobius"/>
    </source>
</evidence>
<proteinExistence type="predicted"/>
<feature type="transmembrane region" description="Helical" evidence="4">
    <location>
        <begin position="267"/>
        <end position="287"/>
    </location>
</feature>
<dbReference type="GO" id="GO:0000030">
    <property type="term" value="F:mannosyltransferase activity"/>
    <property type="evidence" value="ECO:0007669"/>
    <property type="project" value="TreeGrafter"/>
</dbReference>
<feature type="transmembrane region" description="Helical" evidence="4">
    <location>
        <begin position="299"/>
        <end position="321"/>
    </location>
</feature>
<feature type="transmembrane region" description="Helical" evidence="4">
    <location>
        <begin position="15"/>
        <end position="37"/>
    </location>
</feature>
<dbReference type="PANTHER" id="PTHR44227:SF3">
    <property type="entry name" value="PROTEIN O-MANNOSYL-TRANSFERASE TMTC4"/>
    <property type="match status" value="1"/>
</dbReference>
<dbReference type="GO" id="GO:0042802">
    <property type="term" value="F:identical protein binding"/>
    <property type="evidence" value="ECO:0007669"/>
    <property type="project" value="InterPro"/>
</dbReference>
<gene>
    <name evidence="5" type="ORF">A3D44_00015</name>
</gene>
<dbReference type="InterPro" id="IPR011717">
    <property type="entry name" value="TPR-4"/>
</dbReference>
<protein>
    <recommendedName>
        <fullName evidence="7">Glycosyltransferase RgtA/B/C/D-like domain-containing protein</fullName>
    </recommendedName>
</protein>
<feature type="transmembrane region" description="Helical" evidence="4">
    <location>
        <begin position="328"/>
        <end position="345"/>
    </location>
</feature>
<dbReference type="GO" id="GO:0030968">
    <property type="term" value="P:endoplasmic reticulum unfolded protein response"/>
    <property type="evidence" value="ECO:0007669"/>
    <property type="project" value="TreeGrafter"/>
</dbReference>
<evidence type="ECO:0000256" key="2">
    <source>
        <dbReference type="ARBA" id="ARBA00022803"/>
    </source>
</evidence>
<dbReference type="EMBL" id="MHOT01000025">
    <property type="protein sequence ID" value="OGZ68139.1"/>
    <property type="molecule type" value="Genomic_DNA"/>
</dbReference>
<evidence type="ECO:0000256" key="3">
    <source>
        <dbReference type="PROSITE-ProRule" id="PRU00339"/>
    </source>
</evidence>
<dbReference type="InterPro" id="IPR052346">
    <property type="entry name" value="O-mannosyl-transferase_TMTC"/>
</dbReference>
<feature type="transmembrane region" description="Helical" evidence="4">
    <location>
        <begin position="66"/>
        <end position="83"/>
    </location>
</feature>
<keyword evidence="1" id="KW-0677">Repeat</keyword>
<name>A0A1G2I0D5_9BACT</name>
<dbReference type="PROSITE" id="PS50005">
    <property type="entry name" value="TPR"/>
    <property type="match status" value="1"/>
</dbReference>
<evidence type="ECO:0000256" key="1">
    <source>
        <dbReference type="ARBA" id="ARBA00022737"/>
    </source>
</evidence>
<reference evidence="5 6" key="1">
    <citation type="journal article" date="2016" name="Nat. Commun.">
        <title>Thousands of microbial genomes shed light on interconnected biogeochemical processes in an aquifer system.</title>
        <authorList>
            <person name="Anantharaman K."/>
            <person name="Brown C.T."/>
            <person name="Hug L.A."/>
            <person name="Sharon I."/>
            <person name="Castelle C.J."/>
            <person name="Probst A.J."/>
            <person name="Thomas B.C."/>
            <person name="Singh A."/>
            <person name="Wilkins M.J."/>
            <person name="Karaoz U."/>
            <person name="Brodie E.L."/>
            <person name="Williams K.H."/>
            <person name="Hubbard S.S."/>
            <person name="Banfield J.F."/>
        </authorList>
    </citation>
    <scope>NUCLEOTIDE SEQUENCE [LARGE SCALE GENOMIC DNA]</scope>
</reference>
<dbReference type="Gene3D" id="1.25.40.10">
    <property type="entry name" value="Tetratricopeptide repeat domain"/>
    <property type="match status" value="1"/>
</dbReference>
<keyword evidence="4" id="KW-0812">Transmembrane</keyword>
<dbReference type="Pfam" id="PF13432">
    <property type="entry name" value="TPR_16"/>
    <property type="match status" value="1"/>
</dbReference>
<feature type="transmembrane region" description="Helical" evidence="4">
    <location>
        <begin position="130"/>
        <end position="152"/>
    </location>
</feature>
<dbReference type="SUPFAM" id="SSF48452">
    <property type="entry name" value="TPR-like"/>
    <property type="match status" value="1"/>
</dbReference>
<dbReference type="Proteomes" id="UP000178820">
    <property type="component" value="Unassembled WGS sequence"/>
</dbReference>
<feature type="transmembrane region" description="Helical" evidence="4">
    <location>
        <begin position="395"/>
        <end position="416"/>
    </location>
</feature>
<dbReference type="InterPro" id="IPR019734">
    <property type="entry name" value="TPR_rpt"/>
</dbReference>
<evidence type="ECO:0008006" key="7">
    <source>
        <dbReference type="Google" id="ProtNLM"/>
    </source>
</evidence>
<dbReference type="STRING" id="1802207.A3D44_00015"/>